<evidence type="ECO:0000313" key="2">
    <source>
        <dbReference type="Proteomes" id="UP000018949"/>
    </source>
</evidence>
<accession>W4RRE8</accession>
<dbReference type="eggNOG" id="COG0243">
    <property type="taxonomic scope" value="Bacteria"/>
</dbReference>
<dbReference type="SUPFAM" id="SSF53706">
    <property type="entry name" value="Formate dehydrogenase/DMSO reductase, domains 1-3"/>
    <property type="match status" value="1"/>
</dbReference>
<dbReference type="EMBL" id="BAUW01000060">
    <property type="protein sequence ID" value="GAE47005.1"/>
    <property type="molecule type" value="Genomic_DNA"/>
</dbReference>
<gene>
    <name evidence="1" type="ORF">JCM21738_3943</name>
</gene>
<name>W4RRE8_9BACI</name>
<reference evidence="1 2" key="1">
    <citation type="submission" date="2013-12" db="EMBL/GenBank/DDBJ databases">
        <title>NBRP : Genome information of microbial organism related human and environment.</title>
        <authorList>
            <person name="Hattori M."/>
            <person name="Oshima K."/>
            <person name="Inaba H."/>
            <person name="Suda W."/>
            <person name="Sakamoto M."/>
            <person name="Iino T."/>
            <person name="Kitahara M."/>
            <person name="Oshida Y."/>
            <person name="Iida T."/>
            <person name="Kudo T."/>
            <person name="Itoh T."/>
            <person name="Ahmed I."/>
            <person name="Ohkuma M."/>
        </authorList>
    </citation>
    <scope>NUCLEOTIDE SEQUENCE [LARGE SCALE GENOMIC DNA]</scope>
    <source>
        <strain evidence="1 2">JCM 21738</strain>
    </source>
</reference>
<keyword evidence="2" id="KW-1185">Reference proteome</keyword>
<organism evidence="1 2">
    <name type="scientific">Mesobacillus boroniphilus JCM 21738</name>
    <dbReference type="NCBI Taxonomy" id="1294265"/>
    <lineage>
        <taxon>Bacteria</taxon>
        <taxon>Bacillati</taxon>
        <taxon>Bacillota</taxon>
        <taxon>Bacilli</taxon>
        <taxon>Bacillales</taxon>
        <taxon>Bacillaceae</taxon>
        <taxon>Mesobacillus</taxon>
    </lineage>
</organism>
<proteinExistence type="predicted"/>
<dbReference type="Gene3D" id="3.40.50.740">
    <property type="match status" value="1"/>
</dbReference>
<evidence type="ECO:0000313" key="1">
    <source>
        <dbReference type="EMBL" id="GAE47005.1"/>
    </source>
</evidence>
<dbReference type="AlphaFoldDB" id="W4RRE8"/>
<sequence length="108" mass="12529">MLSEEHERKIKMYYLSGGNFLETMPDPNFVEKALSELEIRVHQDIILNTSTLLMQGKPSLSFLRRLVMNKKAEELPLPLSEWFISVRKSRATRIRLKKLAQSGKSILI</sequence>
<dbReference type="Proteomes" id="UP000018949">
    <property type="component" value="Unassembled WGS sequence"/>
</dbReference>
<protein>
    <submittedName>
        <fullName evidence="1">Formate dehydrogenase oxidoreductase protein</fullName>
    </submittedName>
</protein>
<comment type="caution">
    <text evidence="1">The sequence shown here is derived from an EMBL/GenBank/DDBJ whole genome shotgun (WGS) entry which is preliminary data.</text>
</comment>